<dbReference type="AlphaFoldDB" id="A0A6J7FI92"/>
<accession>A0A6J7FI92</accession>
<organism evidence="2">
    <name type="scientific">freshwater metagenome</name>
    <dbReference type="NCBI Taxonomy" id="449393"/>
    <lineage>
        <taxon>unclassified sequences</taxon>
        <taxon>metagenomes</taxon>
        <taxon>ecological metagenomes</taxon>
    </lineage>
</organism>
<dbReference type="InterPro" id="IPR022742">
    <property type="entry name" value="Hydrolase_4"/>
</dbReference>
<dbReference type="Gene3D" id="3.40.50.1820">
    <property type="entry name" value="alpha/beta hydrolase"/>
    <property type="match status" value="1"/>
</dbReference>
<name>A0A6J7FI92_9ZZZZ</name>
<protein>
    <submittedName>
        <fullName evidence="2">Unannotated protein</fullName>
    </submittedName>
</protein>
<feature type="domain" description="Serine aminopeptidase S33" evidence="1">
    <location>
        <begin position="24"/>
        <end position="263"/>
    </location>
</feature>
<evidence type="ECO:0000313" key="2">
    <source>
        <dbReference type="EMBL" id="CAB4892159.1"/>
    </source>
</evidence>
<sequence length="281" mass="30484">MSIEKTLVDSYGVTIFYDVYDAKKPRGVVLLLHGMGEHAGRYAHVGEALVSAGYTVYVPDQRGSGRTGMKQFGDATRLGRLGAGGFRAAVKDITELTELIRANHPTLPLFLLGHSMGSLMGQIVLNTHARDYAGVIWSGTASRTPSRMNAGNLNKKFAVPGGTGNEWLSRDPQVAADFAADPWCFSADVIRLFGISDGLKLYGRPARGLPQIPVLIFIGSDDPLGGEKSVLFLANDYIKRSGLTDVTVTIYPEGRHEMFNETNKQQVIDDVVSWLTAHTAD</sequence>
<reference evidence="2" key="1">
    <citation type="submission" date="2020-05" db="EMBL/GenBank/DDBJ databases">
        <authorList>
            <person name="Chiriac C."/>
            <person name="Salcher M."/>
            <person name="Ghai R."/>
            <person name="Kavagutti S V."/>
        </authorList>
    </citation>
    <scope>NUCLEOTIDE SEQUENCE</scope>
</reference>
<evidence type="ECO:0000259" key="1">
    <source>
        <dbReference type="Pfam" id="PF12146"/>
    </source>
</evidence>
<proteinExistence type="predicted"/>
<dbReference type="InterPro" id="IPR051044">
    <property type="entry name" value="MAG_DAG_Lipase"/>
</dbReference>
<gene>
    <name evidence="2" type="ORF">UFOPK3516_00462</name>
</gene>
<dbReference type="InterPro" id="IPR029058">
    <property type="entry name" value="AB_hydrolase_fold"/>
</dbReference>
<dbReference type="PANTHER" id="PTHR11614">
    <property type="entry name" value="PHOSPHOLIPASE-RELATED"/>
    <property type="match status" value="1"/>
</dbReference>
<dbReference type="EMBL" id="CAFBMB010000022">
    <property type="protein sequence ID" value="CAB4892159.1"/>
    <property type="molecule type" value="Genomic_DNA"/>
</dbReference>
<dbReference type="SUPFAM" id="SSF53474">
    <property type="entry name" value="alpha/beta-Hydrolases"/>
    <property type="match status" value="1"/>
</dbReference>
<dbReference type="Pfam" id="PF12146">
    <property type="entry name" value="Hydrolase_4"/>
    <property type="match status" value="1"/>
</dbReference>